<dbReference type="InterPro" id="IPR011009">
    <property type="entry name" value="Kinase-like_dom_sf"/>
</dbReference>
<dbReference type="RefSeq" id="XP_040670203.1">
    <property type="nucleotide sequence ID" value="XM_040809220.1"/>
</dbReference>
<feature type="domain" description="Aminoglycoside phosphotransferase" evidence="1">
    <location>
        <begin position="54"/>
        <end position="244"/>
    </location>
</feature>
<gene>
    <name evidence="2" type="ORF">ASPVEDRAFT_196865</name>
</gene>
<evidence type="ECO:0000259" key="1">
    <source>
        <dbReference type="Pfam" id="PF01636"/>
    </source>
</evidence>
<dbReference type="OrthoDB" id="8300194at2759"/>
<dbReference type="InterPro" id="IPR002575">
    <property type="entry name" value="Aminoglycoside_PTrfase"/>
</dbReference>
<evidence type="ECO:0000313" key="2">
    <source>
        <dbReference type="EMBL" id="OJJ04441.1"/>
    </source>
</evidence>
<dbReference type="VEuPathDB" id="FungiDB:ASPVEDRAFT_196865"/>
<organism evidence="2 3">
    <name type="scientific">Aspergillus versicolor CBS 583.65</name>
    <dbReference type="NCBI Taxonomy" id="1036611"/>
    <lineage>
        <taxon>Eukaryota</taxon>
        <taxon>Fungi</taxon>
        <taxon>Dikarya</taxon>
        <taxon>Ascomycota</taxon>
        <taxon>Pezizomycotina</taxon>
        <taxon>Eurotiomycetes</taxon>
        <taxon>Eurotiomycetidae</taxon>
        <taxon>Eurotiales</taxon>
        <taxon>Aspergillaceae</taxon>
        <taxon>Aspergillus</taxon>
        <taxon>Aspergillus subgen. Nidulantes</taxon>
    </lineage>
</organism>
<proteinExistence type="predicted"/>
<dbReference type="EMBL" id="KV878131">
    <property type="protein sequence ID" value="OJJ04441.1"/>
    <property type="molecule type" value="Genomic_DNA"/>
</dbReference>
<name>A0A1L9PSH4_ASPVE</name>
<dbReference type="InterPro" id="IPR016259">
    <property type="entry name" value="Hygromycin-B_Kinase"/>
</dbReference>
<sequence>MAESSNACIACGWSSDQQGQCFYESNVKLFYAASKRGVWSLGSDVIMKERPDEGPKTEVQTLKYLAAYPDIPAPTVLHDWVDGNGRYFVLQKRIQGQTLEQAWPSLTENQRLAIADQVVEVRKRLRTLTASSIQCVDQGPCYPELLFSDREPHGPFHSDLELWEALSLTLQALPQQVLQNLKKSLPKCGPYVLTHCDLNLGNIMVRDGSLVGILDWEFAAYYPVWYEYVSASWGWTDDDAKWKKLLRERFEAHGDGHEDAKNFWMDLRCLRKFPDLDQKSQDVLKRLSSA</sequence>
<dbReference type="InterPro" id="IPR051678">
    <property type="entry name" value="AGP_Transferase"/>
</dbReference>
<dbReference type="AlphaFoldDB" id="A0A1L9PSH4"/>
<keyword evidence="3" id="KW-1185">Reference proteome</keyword>
<dbReference type="GeneID" id="63724731"/>
<dbReference type="PANTHER" id="PTHR21310:SF15">
    <property type="entry name" value="AMINOGLYCOSIDE PHOSPHOTRANSFERASE DOMAIN-CONTAINING PROTEIN"/>
    <property type="match status" value="1"/>
</dbReference>
<dbReference type="Gene3D" id="3.90.1200.10">
    <property type="match status" value="1"/>
</dbReference>
<dbReference type="STRING" id="1036611.A0A1L9PSH4"/>
<accession>A0A1L9PSH4</accession>
<evidence type="ECO:0000313" key="3">
    <source>
        <dbReference type="Proteomes" id="UP000184073"/>
    </source>
</evidence>
<dbReference type="Proteomes" id="UP000184073">
    <property type="component" value="Unassembled WGS sequence"/>
</dbReference>
<dbReference type="SUPFAM" id="SSF56112">
    <property type="entry name" value="Protein kinase-like (PK-like)"/>
    <property type="match status" value="1"/>
</dbReference>
<protein>
    <recommendedName>
        <fullName evidence="1">Aminoglycoside phosphotransferase domain-containing protein</fullName>
    </recommendedName>
</protein>
<dbReference type="PANTHER" id="PTHR21310">
    <property type="entry name" value="AMINOGLYCOSIDE PHOSPHOTRANSFERASE-RELATED-RELATED"/>
    <property type="match status" value="1"/>
</dbReference>
<dbReference type="CDD" id="cd05120">
    <property type="entry name" value="APH_ChoK_like"/>
    <property type="match status" value="1"/>
</dbReference>
<dbReference type="PIRSF" id="PIRSF000707">
    <property type="entry name" value="Hygromycin-B_kinase"/>
    <property type="match status" value="1"/>
</dbReference>
<reference evidence="3" key="1">
    <citation type="journal article" date="2017" name="Genome Biol.">
        <title>Comparative genomics reveals high biological diversity and specific adaptations in the industrially and medically important fungal genus Aspergillus.</title>
        <authorList>
            <person name="de Vries R.P."/>
            <person name="Riley R."/>
            <person name="Wiebenga A."/>
            <person name="Aguilar-Osorio G."/>
            <person name="Amillis S."/>
            <person name="Uchima C.A."/>
            <person name="Anderluh G."/>
            <person name="Asadollahi M."/>
            <person name="Askin M."/>
            <person name="Barry K."/>
            <person name="Battaglia E."/>
            <person name="Bayram O."/>
            <person name="Benocci T."/>
            <person name="Braus-Stromeyer S.A."/>
            <person name="Caldana C."/>
            <person name="Canovas D."/>
            <person name="Cerqueira G.C."/>
            <person name="Chen F."/>
            <person name="Chen W."/>
            <person name="Choi C."/>
            <person name="Clum A."/>
            <person name="Dos Santos R.A."/>
            <person name="Damasio A.R."/>
            <person name="Diallinas G."/>
            <person name="Emri T."/>
            <person name="Fekete E."/>
            <person name="Flipphi M."/>
            <person name="Freyberg S."/>
            <person name="Gallo A."/>
            <person name="Gournas C."/>
            <person name="Habgood R."/>
            <person name="Hainaut M."/>
            <person name="Harispe M.L."/>
            <person name="Henrissat B."/>
            <person name="Hilden K.S."/>
            <person name="Hope R."/>
            <person name="Hossain A."/>
            <person name="Karabika E."/>
            <person name="Karaffa L."/>
            <person name="Karanyi Z."/>
            <person name="Krasevec N."/>
            <person name="Kuo A."/>
            <person name="Kusch H."/>
            <person name="LaButti K."/>
            <person name="Lagendijk E.L."/>
            <person name="Lapidus A."/>
            <person name="Levasseur A."/>
            <person name="Lindquist E."/>
            <person name="Lipzen A."/>
            <person name="Logrieco A.F."/>
            <person name="MacCabe A."/>
            <person name="Maekelae M.R."/>
            <person name="Malavazi I."/>
            <person name="Melin P."/>
            <person name="Meyer V."/>
            <person name="Mielnichuk N."/>
            <person name="Miskei M."/>
            <person name="Molnar A.P."/>
            <person name="Mule G."/>
            <person name="Ngan C.Y."/>
            <person name="Orejas M."/>
            <person name="Orosz E."/>
            <person name="Ouedraogo J.P."/>
            <person name="Overkamp K.M."/>
            <person name="Park H.-S."/>
            <person name="Perrone G."/>
            <person name="Piumi F."/>
            <person name="Punt P.J."/>
            <person name="Ram A.F."/>
            <person name="Ramon A."/>
            <person name="Rauscher S."/>
            <person name="Record E."/>
            <person name="Riano-Pachon D.M."/>
            <person name="Robert V."/>
            <person name="Roehrig J."/>
            <person name="Ruller R."/>
            <person name="Salamov A."/>
            <person name="Salih N.S."/>
            <person name="Samson R.A."/>
            <person name="Sandor E."/>
            <person name="Sanguinetti M."/>
            <person name="Schuetze T."/>
            <person name="Sepcic K."/>
            <person name="Shelest E."/>
            <person name="Sherlock G."/>
            <person name="Sophianopoulou V."/>
            <person name="Squina F.M."/>
            <person name="Sun H."/>
            <person name="Susca A."/>
            <person name="Todd R.B."/>
            <person name="Tsang A."/>
            <person name="Unkles S.E."/>
            <person name="van de Wiele N."/>
            <person name="van Rossen-Uffink D."/>
            <person name="Oliveira J.V."/>
            <person name="Vesth T.C."/>
            <person name="Visser J."/>
            <person name="Yu J.-H."/>
            <person name="Zhou M."/>
            <person name="Andersen M.R."/>
            <person name="Archer D.B."/>
            <person name="Baker S.E."/>
            <person name="Benoit I."/>
            <person name="Brakhage A.A."/>
            <person name="Braus G.H."/>
            <person name="Fischer R."/>
            <person name="Frisvad J.C."/>
            <person name="Goldman G.H."/>
            <person name="Houbraken J."/>
            <person name="Oakley B."/>
            <person name="Pocsi I."/>
            <person name="Scazzocchio C."/>
            <person name="Seiboth B."/>
            <person name="vanKuyk P.A."/>
            <person name="Wortman J."/>
            <person name="Dyer P.S."/>
            <person name="Grigoriev I.V."/>
        </authorList>
    </citation>
    <scope>NUCLEOTIDE SEQUENCE [LARGE SCALE GENOMIC DNA]</scope>
    <source>
        <strain evidence="3">CBS 583.65</strain>
    </source>
</reference>
<dbReference type="Pfam" id="PF01636">
    <property type="entry name" value="APH"/>
    <property type="match status" value="1"/>
</dbReference>